<name>A0A8X6SMZ2_TRICX</name>
<comment type="caution">
    <text evidence="1">The sequence shown here is derived from an EMBL/GenBank/DDBJ whole genome shotgun (WGS) entry which is preliminary data.</text>
</comment>
<gene>
    <name evidence="1" type="primary">X975_13037</name>
    <name evidence="1" type="ORF">TNCV_4974821</name>
</gene>
<dbReference type="Gene3D" id="3.30.420.10">
    <property type="entry name" value="Ribonuclease H-like superfamily/Ribonuclease H"/>
    <property type="match status" value="1"/>
</dbReference>
<dbReference type="Proteomes" id="UP000887159">
    <property type="component" value="Unassembled WGS sequence"/>
</dbReference>
<reference evidence="1" key="1">
    <citation type="submission" date="2020-08" db="EMBL/GenBank/DDBJ databases">
        <title>Multicomponent nature underlies the extraordinary mechanical properties of spider dragline silk.</title>
        <authorList>
            <person name="Kono N."/>
            <person name="Nakamura H."/>
            <person name="Mori M."/>
            <person name="Yoshida Y."/>
            <person name="Ohtoshi R."/>
            <person name="Malay A.D."/>
            <person name="Moran D.A.P."/>
            <person name="Tomita M."/>
            <person name="Numata K."/>
            <person name="Arakawa K."/>
        </authorList>
    </citation>
    <scope>NUCLEOTIDE SEQUENCE</scope>
</reference>
<protein>
    <submittedName>
        <fullName evidence="1">Transposable element Tcb1 transposase</fullName>
    </submittedName>
</protein>
<accession>A0A8X6SMZ2</accession>
<sequence>MDIGVYGVKPLKAYTLQPLPEQCSQGWEHYGLGNIFLAFSGFTHHCGRHDGSIQVRICPYGPCPTLYVHCFPPQDVDIYQMDSVKCYTAGSVSAWFEEHQDEVIILPWPANSSDLNKIENLRDHLDWVVHTMDSQLCNPWSRHISTPQ</sequence>
<dbReference type="GO" id="GO:0003676">
    <property type="term" value="F:nucleic acid binding"/>
    <property type="evidence" value="ECO:0007669"/>
    <property type="project" value="InterPro"/>
</dbReference>
<dbReference type="InterPro" id="IPR036397">
    <property type="entry name" value="RNaseH_sf"/>
</dbReference>
<organism evidence="1 2">
    <name type="scientific">Trichonephila clavipes</name>
    <name type="common">Golden silk orbweaver</name>
    <name type="synonym">Nephila clavipes</name>
    <dbReference type="NCBI Taxonomy" id="2585209"/>
    <lineage>
        <taxon>Eukaryota</taxon>
        <taxon>Metazoa</taxon>
        <taxon>Ecdysozoa</taxon>
        <taxon>Arthropoda</taxon>
        <taxon>Chelicerata</taxon>
        <taxon>Arachnida</taxon>
        <taxon>Araneae</taxon>
        <taxon>Araneomorphae</taxon>
        <taxon>Entelegynae</taxon>
        <taxon>Araneoidea</taxon>
        <taxon>Nephilidae</taxon>
        <taxon>Trichonephila</taxon>
    </lineage>
</organism>
<dbReference type="EMBL" id="BMAU01021309">
    <property type="protein sequence ID" value="GFY11982.1"/>
    <property type="molecule type" value="Genomic_DNA"/>
</dbReference>
<evidence type="ECO:0000313" key="1">
    <source>
        <dbReference type="EMBL" id="GFY11982.1"/>
    </source>
</evidence>
<evidence type="ECO:0000313" key="2">
    <source>
        <dbReference type="Proteomes" id="UP000887159"/>
    </source>
</evidence>
<keyword evidence="2" id="KW-1185">Reference proteome</keyword>
<proteinExistence type="predicted"/>
<dbReference type="AlphaFoldDB" id="A0A8X6SMZ2"/>